<reference evidence="8 9" key="1">
    <citation type="submission" date="2019-12" db="EMBL/GenBank/DDBJ databases">
        <title>Novel species isolated from a subtropical stream in China.</title>
        <authorList>
            <person name="Lu H."/>
        </authorList>
    </citation>
    <scope>NUCLEOTIDE SEQUENCE [LARGE SCALE GENOMIC DNA]</scope>
    <source>
        <strain evidence="8 9">CY42W</strain>
    </source>
</reference>
<keyword evidence="4 6" id="KW-1133">Transmembrane helix</keyword>
<evidence type="ECO:0000313" key="9">
    <source>
        <dbReference type="Proteomes" id="UP000642144"/>
    </source>
</evidence>
<dbReference type="Pfam" id="PF04138">
    <property type="entry name" value="GtrA_DPMS_TM"/>
    <property type="match status" value="1"/>
</dbReference>
<comment type="similarity">
    <text evidence="2">Belongs to the GtrA family.</text>
</comment>
<evidence type="ECO:0000256" key="1">
    <source>
        <dbReference type="ARBA" id="ARBA00004141"/>
    </source>
</evidence>
<comment type="subcellular location">
    <subcellularLocation>
        <location evidence="1">Membrane</location>
        <topology evidence="1">Multi-pass membrane protein</topology>
    </subcellularLocation>
</comment>
<feature type="transmembrane region" description="Helical" evidence="6">
    <location>
        <begin position="14"/>
        <end position="36"/>
    </location>
</feature>
<gene>
    <name evidence="8" type="ORF">GTP69_21965</name>
</gene>
<feature type="domain" description="GtrA/DPMS transmembrane" evidence="7">
    <location>
        <begin position="16"/>
        <end position="135"/>
    </location>
</feature>
<accession>A0ABW9W604</accession>
<dbReference type="EMBL" id="WWCT01000020">
    <property type="protein sequence ID" value="MYN29075.1"/>
    <property type="molecule type" value="Genomic_DNA"/>
</dbReference>
<evidence type="ECO:0000256" key="5">
    <source>
        <dbReference type="ARBA" id="ARBA00023136"/>
    </source>
</evidence>
<proteinExistence type="inferred from homology"/>
<dbReference type="Proteomes" id="UP000642144">
    <property type="component" value="Unassembled WGS sequence"/>
</dbReference>
<comment type="caution">
    <text evidence="8">The sequence shown here is derived from an EMBL/GenBank/DDBJ whole genome shotgun (WGS) entry which is preliminary data.</text>
</comment>
<evidence type="ECO:0000256" key="6">
    <source>
        <dbReference type="SAM" id="Phobius"/>
    </source>
</evidence>
<dbReference type="PANTHER" id="PTHR38459">
    <property type="entry name" value="PROPHAGE BACTOPRENOL-LINKED GLUCOSE TRANSLOCASE HOMOLOG"/>
    <property type="match status" value="1"/>
</dbReference>
<feature type="transmembrane region" description="Helical" evidence="6">
    <location>
        <begin position="72"/>
        <end position="90"/>
    </location>
</feature>
<dbReference type="PANTHER" id="PTHR38459:SF1">
    <property type="entry name" value="PROPHAGE BACTOPRENOL-LINKED GLUCOSE TRANSLOCASE HOMOLOG"/>
    <property type="match status" value="1"/>
</dbReference>
<keyword evidence="5 6" id="KW-0472">Membrane</keyword>
<protein>
    <recommendedName>
        <fullName evidence="7">GtrA/DPMS transmembrane domain-containing protein</fullName>
    </recommendedName>
</protein>
<evidence type="ECO:0000256" key="4">
    <source>
        <dbReference type="ARBA" id="ARBA00022989"/>
    </source>
</evidence>
<sequence length="138" mass="16039">MNFIKILGARYSKVIRFAIIGVLAFFVDWLVMKFFIDRQTHFLVARLLSFLVAVSFTFVLNKYWTFRNAEPAPILVQFFQFFAANSVGGLVNYTVSTSSYFFLLNSNPRFIWLSLVFGSAAGFVFNFVMSSRYVFRNR</sequence>
<organism evidence="8 9">
    <name type="scientific">Duganella levis</name>
    <dbReference type="NCBI Taxonomy" id="2692169"/>
    <lineage>
        <taxon>Bacteria</taxon>
        <taxon>Pseudomonadati</taxon>
        <taxon>Pseudomonadota</taxon>
        <taxon>Betaproteobacteria</taxon>
        <taxon>Burkholderiales</taxon>
        <taxon>Oxalobacteraceae</taxon>
        <taxon>Telluria group</taxon>
        <taxon>Duganella</taxon>
    </lineage>
</organism>
<evidence type="ECO:0000313" key="8">
    <source>
        <dbReference type="EMBL" id="MYN29075.1"/>
    </source>
</evidence>
<feature type="transmembrane region" description="Helical" evidence="6">
    <location>
        <begin position="42"/>
        <end position="60"/>
    </location>
</feature>
<dbReference type="InterPro" id="IPR051401">
    <property type="entry name" value="GtrA_CellWall_Glycosyl"/>
</dbReference>
<dbReference type="InterPro" id="IPR007267">
    <property type="entry name" value="GtrA_DPMS_TM"/>
</dbReference>
<keyword evidence="3 6" id="KW-0812">Transmembrane</keyword>
<feature type="transmembrane region" description="Helical" evidence="6">
    <location>
        <begin position="110"/>
        <end position="129"/>
    </location>
</feature>
<evidence type="ECO:0000256" key="2">
    <source>
        <dbReference type="ARBA" id="ARBA00009399"/>
    </source>
</evidence>
<keyword evidence="9" id="KW-1185">Reference proteome</keyword>
<evidence type="ECO:0000259" key="7">
    <source>
        <dbReference type="Pfam" id="PF04138"/>
    </source>
</evidence>
<name>A0ABW9W604_9BURK</name>
<dbReference type="RefSeq" id="WP_161056854.1">
    <property type="nucleotide sequence ID" value="NZ_WWCT01000020.1"/>
</dbReference>
<evidence type="ECO:0000256" key="3">
    <source>
        <dbReference type="ARBA" id="ARBA00022692"/>
    </source>
</evidence>